<organism evidence="2 3">
    <name type="scientific">Melanomma pulvis-pyrius CBS 109.77</name>
    <dbReference type="NCBI Taxonomy" id="1314802"/>
    <lineage>
        <taxon>Eukaryota</taxon>
        <taxon>Fungi</taxon>
        <taxon>Dikarya</taxon>
        <taxon>Ascomycota</taxon>
        <taxon>Pezizomycotina</taxon>
        <taxon>Dothideomycetes</taxon>
        <taxon>Pleosporomycetidae</taxon>
        <taxon>Pleosporales</taxon>
        <taxon>Melanommataceae</taxon>
        <taxon>Melanomma</taxon>
    </lineage>
</organism>
<name>A0A6A6WYB4_9PLEO</name>
<protein>
    <submittedName>
        <fullName evidence="2">Uncharacterized protein</fullName>
    </submittedName>
</protein>
<keyword evidence="3" id="KW-1185">Reference proteome</keyword>
<dbReference type="Proteomes" id="UP000799757">
    <property type="component" value="Unassembled WGS sequence"/>
</dbReference>
<evidence type="ECO:0000313" key="2">
    <source>
        <dbReference type="EMBL" id="KAF2788945.1"/>
    </source>
</evidence>
<evidence type="ECO:0000256" key="1">
    <source>
        <dbReference type="SAM" id="Phobius"/>
    </source>
</evidence>
<reference evidence="2" key="1">
    <citation type="journal article" date="2020" name="Stud. Mycol.">
        <title>101 Dothideomycetes genomes: a test case for predicting lifestyles and emergence of pathogens.</title>
        <authorList>
            <person name="Haridas S."/>
            <person name="Albert R."/>
            <person name="Binder M."/>
            <person name="Bloem J."/>
            <person name="Labutti K."/>
            <person name="Salamov A."/>
            <person name="Andreopoulos B."/>
            <person name="Baker S."/>
            <person name="Barry K."/>
            <person name="Bills G."/>
            <person name="Bluhm B."/>
            <person name="Cannon C."/>
            <person name="Castanera R."/>
            <person name="Culley D."/>
            <person name="Daum C."/>
            <person name="Ezra D."/>
            <person name="Gonzalez J."/>
            <person name="Henrissat B."/>
            <person name="Kuo A."/>
            <person name="Liang C."/>
            <person name="Lipzen A."/>
            <person name="Lutzoni F."/>
            <person name="Magnuson J."/>
            <person name="Mondo S."/>
            <person name="Nolan M."/>
            <person name="Ohm R."/>
            <person name="Pangilinan J."/>
            <person name="Park H.-J."/>
            <person name="Ramirez L."/>
            <person name="Alfaro M."/>
            <person name="Sun H."/>
            <person name="Tritt A."/>
            <person name="Yoshinaga Y."/>
            <person name="Zwiers L.-H."/>
            <person name="Turgeon B."/>
            <person name="Goodwin S."/>
            <person name="Spatafora J."/>
            <person name="Crous P."/>
            <person name="Grigoriev I."/>
        </authorList>
    </citation>
    <scope>NUCLEOTIDE SEQUENCE</scope>
    <source>
        <strain evidence="2">CBS 109.77</strain>
    </source>
</reference>
<dbReference type="EMBL" id="MU002175">
    <property type="protein sequence ID" value="KAF2788945.1"/>
    <property type="molecule type" value="Genomic_DNA"/>
</dbReference>
<dbReference type="AlphaFoldDB" id="A0A6A6WYB4"/>
<keyword evidence="1" id="KW-1133">Transmembrane helix</keyword>
<accession>A0A6A6WYB4</accession>
<sequence>MSSPNWSKEALITLAGLLFTFLCTIFSLLWRTMRRRLHRSTRSKDPDLEMGFEHLPAPGLDHTYTRPTWESRDKSQSLQEIRRMQQQRYSELLEIRRGAF</sequence>
<feature type="transmembrane region" description="Helical" evidence="1">
    <location>
        <begin position="12"/>
        <end position="30"/>
    </location>
</feature>
<gene>
    <name evidence="2" type="ORF">K505DRAFT_366041</name>
</gene>
<keyword evidence="1" id="KW-0472">Membrane</keyword>
<evidence type="ECO:0000313" key="3">
    <source>
        <dbReference type="Proteomes" id="UP000799757"/>
    </source>
</evidence>
<keyword evidence="1" id="KW-0812">Transmembrane</keyword>
<proteinExistence type="predicted"/>